<keyword evidence="3" id="KW-1185">Reference proteome</keyword>
<keyword evidence="1" id="KW-0472">Membrane</keyword>
<name>A0ABD6D289_9EURY</name>
<evidence type="ECO:0000256" key="1">
    <source>
        <dbReference type="SAM" id="Phobius"/>
    </source>
</evidence>
<dbReference type="RefSeq" id="WP_256404932.1">
    <property type="nucleotide sequence ID" value="NZ_CP187151.1"/>
</dbReference>
<gene>
    <name evidence="2" type="ORF">ACFSBJ_13245</name>
</gene>
<accession>A0ABD6D289</accession>
<reference evidence="2 3" key="1">
    <citation type="journal article" date="2019" name="Int. J. Syst. Evol. Microbiol.">
        <title>The Global Catalogue of Microorganisms (GCM) 10K type strain sequencing project: providing services to taxonomists for standard genome sequencing and annotation.</title>
        <authorList>
            <consortium name="The Broad Institute Genomics Platform"/>
            <consortium name="The Broad Institute Genome Sequencing Center for Infectious Disease"/>
            <person name="Wu L."/>
            <person name="Ma J."/>
        </authorList>
    </citation>
    <scope>NUCLEOTIDE SEQUENCE [LARGE SCALE GENOMIC DNA]</scope>
    <source>
        <strain evidence="2 3">CGMCC 1.10594</strain>
    </source>
</reference>
<comment type="caution">
    <text evidence="2">The sequence shown here is derived from an EMBL/GenBank/DDBJ whole genome shotgun (WGS) entry which is preliminary data.</text>
</comment>
<dbReference type="AlphaFoldDB" id="A0ABD6D289"/>
<keyword evidence="1" id="KW-0812">Transmembrane</keyword>
<protein>
    <submittedName>
        <fullName evidence="2">Uncharacterized protein</fullName>
    </submittedName>
</protein>
<dbReference type="EMBL" id="JBHUDL010000010">
    <property type="protein sequence ID" value="MFD1634690.1"/>
    <property type="molecule type" value="Genomic_DNA"/>
</dbReference>
<proteinExistence type="predicted"/>
<evidence type="ECO:0000313" key="2">
    <source>
        <dbReference type="EMBL" id="MFD1634690.1"/>
    </source>
</evidence>
<feature type="transmembrane region" description="Helical" evidence="1">
    <location>
        <begin position="51"/>
        <end position="76"/>
    </location>
</feature>
<sequence>MSAPPEEPFPDPPDDDGSASLLGFNWYHHALAAAYSVSAAISAASMSPARLAGYFVASLVGAYVVVAVLTLCWRFAWAQLG</sequence>
<organism evidence="2 3">
    <name type="scientific">Haloplanus ruber</name>
    <dbReference type="NCBI Taxonomy" id="869892"/>
    <lineage>
        <taxon>Archaea</taxon>
        <taxon>Methanobacteriati</taxon>
        <taxon>Methanobacteriota</taxon>
        <taxon>Stenosarchaea group</taxon>
        <taxon>Halobacteria</taxon>
        <taxon>Halobacteriales</taxon>
        <taxon>Haloferacaceae</taxon>
        <taxon>Haloplanus</taxon>
    </lineage>
</organism>
<keyword evidence="1" id="KW-1133">Transmembrane helix</keyword>
<evidence type="ECO:0000313" key="3">
    <source>
        <dbReference type="Proteomes" id="UP001597075"/>
    </source>
</evidence>
<feature type="transmembrane region" description="Helical" evidence="1">
    <location>
        <begin position="26"/>
        <end position="44"/>
    </location>
</feature>
<dbReference type="Proteomes" id="UP001597075">
    <property type="component" value="Unassembled WGS sequence"/>
</dbReference>